<evidence type="ECO:0000313" key="3">
    <source>
        <dbReference type="Proteomes" id="UP001501594"/>
    </source>
</evidence>
<dbReference type="InterPro" id="IPR027417">
    <property type="entry name" value="P-loop_NTPase"/>
</dbReference>
<dbReference type="Pfam" id="PF07693">
    <property type="entry name" value="KAP_NTPase"/>
    <property type="match status" value="1"/>
</dbReference>
<dbReference type="SUPFAM" id="SSF52540">
    <property type="entry name" value="P-loop containing nucleoside triphosphate hydrolases"/>
    <property type="match status" value="1"/>
</dbReference>
<dbReference type="Proteomes" id="UP001501594">
    <property type="component" value="Unassembled WGS sequence"/>
</dbReference>
<sequence length="689" mass="77199">MDVDLQRSARARRYAEELLNQIATSNSPRTFALIGPWGSGKTWLLEELLSDVQNLPGWIGDHHVIARFEPWYFSDEQSLFAGFASFLLQQTLKKGRARKRAAKLLEFVGPALKFPAIDLAEAANKASTALGGSSAPQAIRAAVKKGLEDAERHVVVVMDDLDRLNPDELLMLFKLIRLVGDIPRLHYVLAYDEETLFHLLSQTPIASNSSERARRYLEKLVDRRWEVPELTSRQVDDLVINRLPFPDAFENPQDPGVGYRLAVLIYQTVKTPRAAQRLLDTALAVPQSILEELHPQDLYFSLWLRTFAPDLWNIIKQEADLLVGNRTSVFSFSDDSRKADAERLLKRLREAATMIPAGTEAIDLLLDTFPAFNRLVVVNASRTSVKPPRFGNSDSVDKYFWLEVPPDAVSDLEVRALVRELPATRASDRLSELLNHAPRLLLGAIRGALEKDSSVRAVVFAYLETIYKQPGIANGAGLFGSVDSLIKSVAEDIVKSASESELRVIEARDDDLGKRRLFIVVVTDLLREKYLPEGHVKEWARELKPKIVASLEQAIGEQAERPALNGENITMLLRVDHAAAQQVAIESIRRGVWNGVDLAEMYVTRTGDAEESGRVYFHPRAVRSHWDDEVQALMLRDASGIDIPEQWLLDGPPLVLSGSAFEQARRFIAAFSLCHPEAARMIDADRDDD</sequence>
<name>A0ABP8E1E3_9MICO</name>
<dbReference type="EMBL" id="BAABAU010000001">
    <property type="protein sequence ID" value="GAA4266031.1"/>
    <property type="molecule type" value="Genomic_DNA"/>
</dbReference>
<evidence type="ECO:0000313" key="2">
    <source>
        <dbReference type="EMBL" id="GAA4266031.1"/>
    </source>
</evidence>
<accession>A0ABP8E1E3</accession>
<protein>
    <recommendedName>
        <fullName evidence="1">KAP NTPase domain-containing protein</fullName>
    </recommendedName>
</protein>
<dbReference type="RefSeq" id="WP_344794897.1">
    <property type="nucleotide sequence ID" value="NZ_BAABAU010000001.1"/>
</dbReference>
<dbReference type="InterPro" id="IPR011646">
    <property type="entry name" value="KAP_P-loop"/>
</dbReference>
<proteinExistence type="predicted"/>
<reference evidence="3" key="1">
    <citation type="journal article" date="2019" name="Int. J. Syst. Evol. Microbiol.">
        <title>The Global Catalogue of Microorganisms (GCM) 10K type strain sequencing project: providing services to taxonomists for standard genome sequencing and annotation.</title>
        <authorList>
            <consortium name="The Broad Institute Genomics Platform"/>
            <consortium name="The Broad Institute Genome Sequencing Center for Infectious Disease"/>
            <person name="Wu L."/>
            <person name="Ma J."/>
        </authorList>
    </citation>
    <scope>NUCLEOTIDE SEQUENCE [LARGE SCALE GENOMIC DNA]</scope>
    <source>
        <strain evidence="3">JCM 17442</strain>
    </source>
</reference>
<dbReference type="Gene3D" id="3.40.50.300">
    <property type="entry name" value="P-loop containing nucleotide triphosphate hydrolases"/>
    <property type="match status" value="1"/>
</dbReference>
<keyword evidence="3" id="KW-1185">Reference proteome</keyword>
<comment type="caution">
    <text evidence="2">The sequence shown here is derived from an EMBL/GenBank/DDBJ whole genome shotgun (WGS) entry which is preliminary data.</text>
</comment>
<gene>
    <name evidence="2" type="ORF">GCM10022256_16430</name>
</gene>
<feature type="domain" description="KAP NTPase" evidence="1">
    <location>
        <begin position="13"/>
        <end position="278"/>
    </location>
</feature>
<organism evidence="2 3">
    <name type="scientific">Frondihabitans peucedani</name>
    <dbReference type="NCBI Taxonomy" id="598626"/>
    <lineage>
        <taxon>Bacteria</taxon>
        <taxon>Bacillati</taxon>
        <taxon>Actinomycetota</taxon>
        <taxon>Actinomycetes</taxon>
        <taxon>Micrococcales</taxon>
        <taxon>Microbacteriaceae</taxon>
        <taxon>Frondihabitans</taxon>
    </lineage>
</organism>
<evidence type="ECO:0000259" key="1">
    <source>
        <dbReference type="Pfam" id="PF07693"/>
    </source>
</evidence>